<dbReference type="InterPro" id="IPR057670">
    <property type="entry name" value="SH3_retrovirus"/>
</dbReference>
<reference evidence="3 4" key="1">
    <citation type="journal article" date="2012" name="Plant Cell">
        <title>Genome comparison of barley and maize smut fungi reveals targeted loss of RNA silencing components and species-specific presence of transposable elements.</title>
        <authorList>
            <person name="Laurie J.D."/>
            <person name="Ali S."/>
            <person name="Linning R."/>
            <person name="Mannhaupt G."/>
            <person name="Wong P."/>
            <person name="Gueldener U."/>
            <person name="Muensterkoetter M."/>
            <person name="Moore R."/>
            <person name="Kahmann R."/>
            <person name="Bakkeren G."/>
            <person name="Schirawski J."/>
        </authorList>
    </citation>
    <scope>NUCLEOTIDE SEQUENCE [LARGE SCALE GENOMIC DNA]</scope>
    <source>
        <strain evidence="4">Uh4875-4</strain>
    </source>
</reference>
<evidence type="ECO:0000259" key="2">
    <source>
        <dbReference type="Pfam" id="PF25597"/>
    </source>
</evidence>
<dbReference type="HOGENOM" id="CLU_1422411_0_0_1"/>
<sequence length="191" mass="22882">MNLTPSVDNEFPYQIMFGRLPQHFMHLIRVFRCLTWVNISKAKRDNQKLDQRSIPAVFIGYSLERKGWLFYNPNYKLNDFWSNSAKFLEDKRWSDCTEWWPIGMQPPQTLKDERSFDNLGYTEENLFDEQDQEALDKWFGMDPATEPDANDHSREDLEGRTSKARPRKKLWKTQPTPLSDSRPWTSKRRRT</sequence>
<protein>
    <recommendedName>
        <fullName evidence="2">Retroviral polymerase SH3-like domain-containing protein</fullName>
    </recommendedName>
</protein>
<dbReference type="OrthoDB" id="3243429at2759"/>
<feature type="region of interest" description="Disordered" evidence="1">
    <location>
        <begin position="139"/>
        <end position="191"/>
    </location>
</feature>
<dbReference type="EMBL" id="CAGI01000040">
    <property type="protein sequence ID" value="CCF47961.1"/>
    <property type="molecule type" value="Genomic_DNA"/>
</dbReference>
<name>I2FM18_USTHO</name>
<comment type="caution">
    <text evidence="3">The sequence shown here is derived from an EMBL/GenBank/DDBJ whole genome shotgun (WGS) entry which is preliminary data.</text>
</comment>
<evidence type="ECO:0000313" key="3">
    <source>
        <dbReference type="EMBL" id="CCF47961.1"/>
    </source>
</evidence>
<accession>I2FM18</accession>
<proteinExistence type="predicted"/>
<dbReference type="AlphaFoldDB" id="I2FM18"/>
<evidence type="ECO:0000313" key="4">
    <source>
        <dbReference type="Proteomes" id="UP000006174"/>
    </source>
</evidence>
<keyword evidence="4" id="KW-1185">Reference proteome</keyword>
<feature type="compositionally biased region" description="Basic residues" evidence="1">
    <location>
        <begin position="162"/>
        <end position="171"/>
    </location>
</feature>
<gene>
    <name evidence="3" type="ORF">UHOR_12328</name>
</gene>
<dbReference type="Proteomes" id="UP000006174">
    <property type="component" value="Unassembled WGS sequence"/>
</dbReference>
<dbReference type="Pfam" id="PF25597">
    <property type="entry name" value="SH3_retrovirus"/>
    <property type="match status" value="1"/>
</dbReference>
<organism evidence="3 4">
    <name type="scientific">Ustilago hordei</name>
    <name type="common">Barley covered smut fungus</name>
    <dbReference type="NCBI Taxonomy" id="120017"/>
    <lineage>
        <taxon>Eukaryota</taxon>
        <taxon>Fungi</taxon>
        <taxon>Dikarya</taxon>
        <taxon>Basidiomycota</taxon>
        <taxon>Ustilaginomycotina</taxon>
        <taxon>Ustilaginomycetes</taxon>
        <taxon>Ustilaginales</taxon>
        <taxon>Ustilaginaceae</taxon>
        <taxon>Ustilago</taxon>
    </lineage>
</organism>
<evidence type="ECO:0000256" key="1">
    <source>
        <dbReference type="SAM" id="MobiDB-lite"/>
    </source>
</evidence>
<feature type="compositionally biased region" description="Basic and acidic residues" evidence="1">
    <location>
        <begin position="149"/>
        <end position="161"/>
    </location>
</feature>
<feature type="compositionally biased region" description="Polar residues" evidence="1">
    <location>
        <begin position="173"/>
        <end position="184"/>
    </location>
</feature>
<feature type="domain" description="Retroviral polymerase SH3-like" evidence="2">
    <location>
        <begin position="33"/>
        <end position="96"/>
    </location>
</feature>